<evidence type="ECO:0000313" key="2">
    <source>
        <dbReference type="Proteomes" id="UP000076858"/>
    </source>
</evidence>
<gene>
    <name evidence="1" type="ORF">APZ42_022720</name>
</gene>
<evidence type="ECO:0000313" key="1">
    <source>
        <dbReference type="EMBL" id="KZS12558.1"/>
    </source>
</evidence>
<name>A0A164VQN2_9CRUS</name>
<dbReference type="Proteomes" id="UP000076858">
    <property type="component" value="Unassembled WGS sequence"/>
</dbReference>
<accession>A0A164VQN2</accession>
<dbReference type="EMBL" id="LRGB01001361">
    <property type="protein sequence ID" value="KZS12558.1"/>
    <property type="molecule type" value="Genomic_DNA"/>
</dbReference>
<keyword evidence="2" id="KW-1185">Reference proteome</keyword>
<proteinExistence type="predicted"/>
<organism evidence="1 2">
    <name type="scientific">Daphnia magna</name>
    <dbReference type="NCBI Taxonomy" id="35525"/>
    <lineage>
        <taxon>Eukaryota</taxon>
        <taxon>Metazoa</taxon>
        <taxon>Ecdysozoa</taxon>
        <taxon>Arthropoda</taxon>
        <taxon>Crustacea</taxon>
        <taxon>Branchiopoda</taxon>
        <taxon>Diplostraca</taxon>
        <taxon>Cladocera</taxon>
        <taxon>Anomopoda</taxon>
        <taxon>Daphniidae</taxon>
        <taxon>Daphnia</taxon>
    </lineage>
</organism>
<dbReference type="AlphaFoldDB" id="A0A164VQN2"/>
<reference evidence="1 2" key="1">
    <citation type="submission" date="2016-03" db="EMBL/GenBank/DDBJ databases">
        <title>EvidentialGene: Evidence-directed Construction of Genes on Genomes.</title>
        <authorList>
            <person name="Gilbert D.G."/>
            <person name="Choi J.-H."/>
            <person name="Mockaitis K."/>
            <person name="Colbourne J."/>
            <person name="Pfrender M."/>
        </authorList>
    </citation>
    <scope>NUCLEOTIDE SEQUENCE [LARGE SCALE GENOMIC DNA]</scope>
    <source>
        <strain evidence="1 2">Xinb3</strain>
        <tissue evidence="1">Complete organism</tissue>
    </source>
</reference>
<sequence>MSHSFHLLLSPPFFFFIRVSRKDDESKCIKREKKGVCISEYRFDNKPCISGQNRGKRLLLLVDGRSMNVTAISPKWRGPDAIVVRTSESSSVHVARACDNRHPTK</sequence>
<comment type="caution">
    <text evidence="1">The sequence shown here is derived from an EMBL/GenBank/DDBJ whole genome shotgun (WGS) entry which is preliminary data.</text>
</comment>
<protein>
    <submittedName>
        <fullName evidence="1">Uncharacterized protein</fullName>
    </submittedName>
</protein>